<gene>
    <name evidence="7" type="ORF">MSIBF_A1460004</name>
</gene>
<evidence type="ECO:0000256" key="2">
    <source>
        <dbReference type="ARBA" id="ARBA00022908"/>
    </source>
</evidence>
<dbReference type="AlphaFoldDB" id="A0A098E8Y7"/>
<dbReference type="InterPro" id="IPR010998">
    <property type="entry name" value="Integrase_recombinase_N"/>
</dbReference>
<organism evidence="7">
    <name type="scientific">groundwater metagenome</name>
    <dbReference type="NCBI Taxonomy" id="717931"/>
    <lineage>
        <taxon>unclassified sequences</taxon>
        <taxon>metagenomes</taxon>
        <taxon>ecological metagenomes</taxon>
    </lineage>
</organism>
<evidence type="ECO:0000313" key="7">
    <source>
        <dbReference type="EMBL" id="CEG11445.1"/>
    </source>
</evidence>
<dbReference type="PROSITE" id="PS51900">
    <property type="entry name" value="CB"/>
    <property type="match status" value="1"/>
</dbReference>
<comment type="similarity">
    <text evidence="1">Belongs to the 'phage' integrase family.</text>
</comment>
<evidence type="ECO:0000259" key="5">
    <source>
        <dbReference type="PROSITE" id="PS51898"/>
    </source>
</evidence>
<keyword evidence="2" id="KW-0229">DNA integration</keyword>
<dbReference type="Gene3D" id="1.10.443.10">
    <property type="entry name" value="Intergrase catalytic core"/>
    <property type="match status" value="1"/>
</dbReference>
<dbReference type="InterPro" id="IPR011010">
    <property type="entry name" value="DNA_brk_join_enz"/>
</dbReference>
<sequence>MINVEKIGDRIVVKFPYNKDYVEKVKTIEGHWWNIEEKYWSFPCRDGIVELILSAFSGEDICLASALEKFDELEIELISRKYSLKTIKSYLHYNRELVNFAGEPSFIIDESDIKNYLAYLVEKKDAAASTLNIVVSALKFYYLIILKRNFVYEIKRPKKDKKLPVVLSQEEVSGILSSVSNIKHKAILMLMYSAGLRVSEVVKLKVEDIDDERKLINIKGAKGRKDRCTILSDVALNTFKKYLLENQPNKWLFPGATQNHLNTRSVQKIFSVACKEAGVLKEASVHTLRHSFATHLLESGVDLRYIQELLGHASSKTTEIYTHVSNKNLRKIKSPLDDLEL</sequence>
<dbReference type="InterPro" id="IPR050090">
    <property type="entry name" value="Tyrosine_recombinase_XerCD"/>
</dbReference>
<dbReference type="PANTHER" id="PTHR30349:SF64">
    <property type="entry name" value="PROPHAGE INTEGRASE INTD-RELATED"/>
    <property type="match status" value="1"/>
</dbReference>
<protein>
    <submittedName>
        <fullName evidence="7">Phage integrase family protein</fullName>
    </submittedName>
</protein>
<feature type="domain" description="Core-binding (CB)" evidence="6">
    <location>
        <begin position="68"/>
        <end position="146"/>
    </location>
</feature>
<dbReference type="Pfam" id="PF00589">
    <property type="entry name" value="Phage_integrase"/>
    <property type="match status" value="1"/>
</dbReference>
<dbReference type="SUPFAM" id="SSF56349">
    <property type="entry name" value="DNA breaking-rejoining enzymes"/>
    <property type="match status" value="1"/>
</dbReference>
<evidence type="ECO:0000259" key="6">
    <source>
        <dbReference type="PROSITE" id="PS51900"/>
    </source>
</evidence>
<dbReference type="Pfam" id="PF13495">
    <property type="entry name" value="Phage_int_SAM_4"/>
    <property type="match status" value="1"/>
</dbReference>
<dbReference type="PANTHER" id="PTHR30349">
    <property type="entry name" value="PHAGE INTEGRASE-RELATED"/>
    <property type="match status" value="1"/>
</dbReference>
<dbReference type="InterPro" id="IPR044068">
    <property type="entry name" value="CB"/>
</dbReference>
<reference evidence="7" key="1">
    <citation type="submission" date="2014-09" db="EMBL/GenBank/DDBJ databases">
        <authorList>
            <person name="Probst J Alexander"/>
        </authorList>
    </citation>
    <scope>NUCLEOTIDE SEQUENCE</scope>
</reference>
<dbReference type="GO" id="GO:0006310">
    <property type="term" value="P:DNA recombination"/>
    <property type="evidence" value="ECO:0007669"/>
    <property type="project" value="UniProtKB-KW"/>
</dbReference>
<feature type="domain" description="Tyr recombinase" evidence="5">
    <location>
        <begin position="162"/>
        <end position="334"/>
    </location>
</feature>
<dbReference type="InterPro" id="IPR002104">
    <property type="entry name" value="Integrase_catalytic"/>
</dbReference>
<dbReference type="PROSITE" id="PS51898">
    <property type="entry name" value="TYR_RECOMBINASE"/>
    <property type="match status" value="1"/>
</dbReference>
<name>A0A098E8Y7_9ZZZZ</name>
<dbReference type="GO" id="GO:0003677">
    <property type="term" value="F:DNA binding"/>
    <property type="evidence" value="ECO:0007669"/>
    <property type="project" value="UniProtKB-KW"/>
</dbReference>
<evidence type="ECO:0000256" key="1">
    <source>
        <dbReference type="ARBA" id="ARBA00008857"/>
    </source>
</evidence>
<dbReference type="Gene3D" id="1.10.150.130">
    <property type="match status" value="1"/>
</dbReference>
<dbReference type="GO" id="GO:0015074">
    <property type="term" value="P:DNA integration"/>
    <property type="evidence" value="ECO:0007669"/>
    <property type="project" value="UniProtKB-KW"/>
</dbReference>
<evidence type="ECO:0000256" key="3">
    <source>
        <dbReference type="ARBA" id="ARBA00023125"/>
    </source>
</evidence>
<keyword evidence="4" id="KW-0233">DNA recombination</keyword>
<proteinExistence type="inferred from homology"/>
<dbReference type="InterPro" id="IPR004107">
    <property type="entry name" value="Integrase_SAM-like_N"/>
</dbReference>
<dbReference type="InterPro" id="IPR013762">
    <property type="entry name" value="Integrase-like_cat_sf"/>
</dbReference>
<keyword evidence="3" id="KW-0238">DNA-binding</keyword>
<accession>A0A098E8Y7</accession>
<dbReference type="EMBL" id="CCXY01000053">
    <property type="protein sequence ID" value="CEG11445.1"/>
    <property type="molecule type" value="Genomic_DNA"/>
</dbReference>
<dbReference type="NCBIfam" id="NF040815">
    <property type="entry name" value="recomb_XerA_Arch"/>
    <property type="match status" value="1"/>
</dbReference>
<evidence type="ECO:0000256" key="4">
    <source>
        <dbReference type="ARBA" id="ARBA00023172"/>
    </source>
</evidence>